<dbReference type="InterPro" id="IPR027417">
    <property type="entry name" value="P-loop_NTPase"/>
</dbReference>
<name>A0AAD9PY06_ACRCE</name>
<keyword evidence="2" id="KW-1185">Reference proteome</keyword>
<dbReference type="Gene3D" id="3.40.50.300">
    <property type="entry name" value="P-loop containing nucleotide triphosphate hydrolases"/>
    <property type="match status" value="1"/>
</dbReference>
<dbReference type="AlphaFoldDB" id="A0AAD9PY06"/>
<dbReference type="Proteomes" id="UP001249851">
    <property type="component" value="Unassembled WGS sequence"/>
</dbReference>
<accession>A0AAD9PY06</accession>
<protein>
    <submittedName>
        <fullName evidence="1">Uncharacterized protein</fullName>
    </submittedName>
</protein>
<dbReference type="EMBL" id="JARQWQ010000107">
    <property type="protein sequence ID" value="KAK2550735.1"/>
    <property type="molecule type" value="Genomic_DNA"/>
</dbReference>
<sequence length="114" mass="13027">MEDQVNWLRSLGFRAGFVAESNGRDQEILEASIDLNFLYGSPESLDGDKRFRAMLSKEFYQSDTVAIACDEEHTVVHWPWLQKVGERAVVTRNPSENDVVLWEKSGPSVQVPHY</sequence>
<reference evidence="1" key="1">
    <citation type="journal article" date="2023" name="G3 (Bethesda)">
        <title>Whole genome assembly and annotation of the endangered Caribbean coral Acropora cervicornis.</title>
        <authorList>
            <person name="Selwyn J.D."/>
            <person name="Vollmer S.V."/>
        </authorList>
    </citation>
    <scope>NUCLEOTIDE SEQUENCE</scope>
    <source>
        <strain evidence="1">K2</strain>
    </source>
</reference>
<evidence type="ECO:0000313" key="2">
    <source>
        <dbReference type="Proteomes" id="UP001249851"/>
    </source>
</evidence>
<gene>
    <name evidence="1" type="ORF">P5673_028620</name>
</gene>
<evidence type="ECO:0000313" key="1">
    <source>
        <dbReference type="EMBL" id="KAK2550735.1"/>
    </source>
</evidence>
<comment type="caution">
    <text evidence="1">The sequence shown here is derived from an EMBL/GenBank/DDBJ whole genome shotgun (WGS) entry which is preliminary data.</text>
</comment>
<organism evidence="1 2">
    <name type="scientific">Acropora cervicornis</name>
    <name type="common">Staghorn coral</name>
    <dbReference type="NCBI Taxonomy" id="6130"/>
    <lineage>
        <taxon>Eukaryota</taxon>
        <taxon>Metazoa</taxon>
        <taxon>Cnidaria</taxon>
        <taxon>Anthozoa</taxon>
        <taxon>Hexacorallia</taxon>
        <taxon>Scleractinia</taxon>
        <taxon>Astrocoeniina</taxon>
        <taxon>Acroporidae</taxon>
        <taxon>Acropora</taxon>
    </lineage>
</organism>
<proteinExistence type="predicted"/>
<reference evidence="1" key="2">
    <citation type="journal article" date="2023" name="Science">
        <title>Genomic signatures of disease resistance in endangered staghorn corals.</title>
        <authorList>
            <person name="Vollmer S.V."/>
            <person name="Selwyn J.D."/>
            <person name="Despard B.A."/>
            <person name="Roesel C.L."/>
        </authorList>
    </citation>
    <scope>NUCLEOTIDE SEQUENCE</scope>
    <source>
        <strain evidence="1">K2</strain>
    </source>
</reference>